<dbReference type="AlphaFoldDB" id="A0A4W5RM05"/>
<sequence>MSQVQTRFFTDNNKYSVDDVPFSIPAASEVQELSNVINKLLEAKNGEKNNLIGSFCSKLRI</sequence>
<evidence type="ECO:0000256" key="3">
    <source>
        <dbReference type="ARBA" id="ARBA00022737"/>
    </source>
</evidence>
<evidence type="ECO:0000313" key="5">
    <source>
        <dbReference type="Ensembl" id="ENSHHUP00000086968.1"/>
    </source>
</evidence>
<proteinExistence type="predicted"/>
<dbReference type="Proteomes" id="UP000314982">
    <property type="component" value="Unassembled WGS sequence"/>
</dbReference>
<dbReference type="STRING" id="62062.ENSHHUP00000086968"/>
<keyword evidence="2" id="KW-0853">WD repeat</keyword>
<keyword evidence="6" id="KW-1185">Reference proteome</keyword>
<evidence type="ECO:0000313" key="6">
    <source>
        <dbReference type="Proteomes" id="UP000314982"/>
    </source>
</evidence>
<name>A0A4W5RM05_9TELE</name>
<accession>A0A4W5RM05</accession>
<dbReference type="InterPro" id="IPR012972">
    <property type="entry name" value="NLE"/>
</dbReference>
<reference evidence="5" key="2">
    <citation type="submission" date="2025-08" db="UniProtKB">
        <authorList>
            <consortium name="Ensembl"/>
        </authorList>
    </citation>
    <scope>IDENTIFICATION</scope>
</reference>
<protein>
    <recommendedName>
        <fullName evidence="4">NLE domain-containing protein</fullName>
    </recommendedName>
</protein>
<dbReference type="Pfam" id="PF08154">
    <property type="entry name" value="NLE"/>
    <property type="match status" value="1"/>
</dbReference>
<feature type="domain" description="NLE" evidence="4">
    <location>
        <begin position="4"/>
        <end position="45"/>
    </location>
</feature>
<keyword evidence="3" id="KW-0677">Repeat</keyword>
<evidence type="ECO:0000259" key="4">
    <source>
        <dbReference type="Pfam" id="PF08154"/>
    </source>
</evidence>
<dbReference type="Ensembl" id="ENSHHUT00000089686.1">
    <property type="protein sequence ID" value="ENSHHUP00000086968.1"/>
    <property type="gene ID" value="ENSHHUG00000050320.1"/>
</dbReference>
<reference evidence="5" key="3">
    <citation type="submission" date="2025-09" db="UniProtKB">
        <authorList>
            <consortium name="Ensembl"/>
        </authorList>
    </citation>
    <scope>IDENTIFICATION</scope>
</reference>
<dbReference type="GO" id="GO:0005634">
    <property type="term" value="C:nucleus"/>
    <property type="evidence" value="ECO:0007669"/>
    <property type="project" value="UniProtKB-SubCell"/>
</dbReference>
<comment type="subcellular location">
    <subcellularLocation>
        <location evidence="1">Nucleus</location>
    </subcellularLocation>
</comment>
<evidence type="ECO:0000256" key="2">
    <source>
        <dbReference type="ARBA" id="ARBA00022574"/>
    </source>
</evidence>
<reference evidence="6" key="1">
    <citation type="submission" date="2018-06" db="EMBL/GenBank/DDBJ databases">
        <title>Genome assembly of Danube salmon.</title>
        <authorList>
            <person name="Macqueen D.J."/>
            <person name="Gundappa M.K."/>
        </authorList>
    </citation>
    <scope>NUCLEOTIDE SEQUENCE [LARGE SCALE GENOMIC DNA]</scope>
</reference>
<evidence type="ECO:0000256" key="1">
    <source>
        <dbReference type="ARBA" id="ARBA00004123"/>
    </source>
</evidence>
<organism evidence="5 6">
    <name type="scientific">Hucho hucho</name>
    <name type="common">huchen</name>
    <dbReference type="NCBI Taxonomy" id="62062"/>
    <lineage>
        <taxon>Eukaryota</taxon>
        <taxon>Metazoa</taxon>
        <taxon>Chordata</taxon>
        <taxon>Craniata</taxon>
        <taxon>Vertebrata</taxon>
        <taxon>Euteleostomi</taxon>
        <taxon>Actinopterygii</taxon>
        <taxon>Neopterygii</taxon>
        <taxon>Teleostei</taxon>
        <taxon>Protacanthopterygii</taxon>
        <taxon>Salmoniformes</taxon>
        <taxon>Salmonidae</taxon>
        <taxon>Salmoninae</taxon>
        <taxon>Hucho</taxon>
    </lineage>
</organism>